<dbReference type="PANTHER" id="PTHR47619:SF1">
    <property type="entry name" value="EXODEOXYRIBONUCLEASE WALJ"/>
    <property type="match status" value="1"/>
</dbReference>
<name>A0A9D2CD46_9FIRM</name>
<dbReference type="SUPFAM" id="SSF56281">
    <property type="entry name" value="Metallo-hydrolase/oxidoreductase"/>
    <property type="match status" value="1"/>
</dbReference>
<comment type="caution">
    <text evidence="2">The sequence shown here is derived from an EMBL/GenBank/DDBJ whole genome shotgun (WGS) entry which is preliminary data.</text>
</comment>
<reference evidence="2" key="1">
    <citation type="journal article" date="2021" name="PeerJ">
        <title>Extensive microbial diversity within the chicken gut microbiome revealed by metagenomics and culture.</title>
        <authorList>
            <person name="Gilroy R."/>
            <person name="Ravi A."/>
            <person name="Getino M."/>
            <person name="Pursley I."/>
            <person name="Horton D.L."/>
            <person name="Alikhan N.F."/>
            <person name="Baker D."/>
            <person name="Gharbi K."/>
            <person name="Hall N."/>
            <person name="Watson M."/>
            <person name="Adriaenssens E.M."/>
            <person name="Foster-Nyarko E."/>
            <person name="Jarju S."/>
            <person name="Secka A."/>
            <person name="Antonio M."/>
            <person name="Oren A."/>
            <person name="Chaudhuri R.R."/>
            <person name="La Ragione R."/>
            <person name="Hildebrand F."/>
            <person name="Pallen M.J."/>
        </authorList>
    </citation>
    <scope>NUCLEOTIDE SEQUENCE</scope>
    <source>
        <strain evidence="2">CHK33-7979</strain>
    </source>
</reference>
<dbReference type="PANTHER" id="PTHR47619">
    <property type="entry name" value="METALLO-HYDROLASE YYCJ-RELATED"/>
    <property type="match status" value="1"/>
</dbReference>
<proteinExistence type="predicted"/>
<dbReference type="SMART" id="SM00849">
    <property type="entry name" value="Lactamase_B"/>
    <property type="match status" value="1"/>
</dbReference>
<reference evidence="2" key="2">
    <citation type="submission" date="2021-04" db="EMBL/GenBank/DDBJ databases">
        <authorList>
            <person name="Gilroy R."/>
        </authorList>
    </citation>
    <scope>NUCLEOTIDE SEQUENCE</scope>
    <source>
        <strain evidence="2">CHK33-7979</strain>
    </source>
</reference>
<gene>
    <name evidence="2" type="ORF">H9826_06005</name>
</gene>
<dbReference type="Pfam" id="PF12706">
    <property type="entry name" value="Lactamase_B_2"/>
    <property type="match status" value="1"/>
</dbReference>
<accession>A0A9D2CD46</accession>
<evidence type="ECO:0000313" key="3">
    <source>
        <dbReference type="Proteomes" id="UP000886824"/>
    </source>
</evidence>
<organism evidence="2 3">
    <name type="scientific">Candidatus Intestinimonas merdavium</name>
    <dbReference type="NCBI Taxonomy" id="2838622"/>
    <lineage>
        <taxon>Bacteria</taxon>
        <taxon>Bacillati</taxon>
        <taxon>Bacillota</taxon>
        <taxon>Clostridia</taxon>
        <taxon>Eubacteriales</taxon>
        <taxon>Intestinimonas</taxon>
    </lineage>
</organism>
<sequence>MLTLTTLASGSSGNCTLLSDGETHLLLDAGISCRRICTALAALKIAPESLSAVLITHEHSDHISGLATLHKRFQLPIYTSPGTARQLCYRIAALEDVVRPCPPGNSFTAGGLDIETFPISHDAAEPMGFAVSDGNRKAALVTDLGVVTEAVRRGMAGAQLVLVEANHDVEWVRSGPYPYYLKERILGRQGHLSNEDGGALALGAVQSGARTVVLGHLSRKNNTPQRAFNAVNAILSAYGPREAGLTLSVAPRDQTGPVYTV</sequence>
<dbReference type="Proteomes" id="UP000886824">
    <property type="component" value="Unassembled WGS sequence"/>
</dbReference>
<dbReference type="InterPro" id="IPR001279">
    <property type="entry name" value="Metallo-B-lactamas"/>
</dbReference>
<dbReference type="Gene3D" id="3.60.15.10">
    <property type="entry name" value="Ribonuclease Z/Hydroxyacylglutathione hydrolase-like"/>
    <property type="match status" value="1"/>
</dbReference>
<evidence type="ECO:0000313" key="2">
    <source>
        <dbReference type="EMBL" id="HIY73511.1"/>
    </source>
</evidence>
<evidence type="ECO:0000259" key="1">
    <source>
        <dbReference type="SMART" id="SM00849"/>
    </source>
</evidence>
<dbReference type="EMBL" id="DXCX01000060">
    <property type="protein sequence ID" value="HIY73511.1"/>
    <property type="molecule type" value="Genomic_DNA"/>
</dbReference>
<protein>
    <submittedName>
        <fullName evidence="2">MBL fold metallo-hydrolase</fullName>
    </submittedName>
</protein>
<dbReference type="AlphaFoldDB" id="A0A9D2CD46"/>
<feature type="domain" description="Metallo-beta-lactamase" evidence="1">
    <location>
        <begin position="12"/>
        <end position="191"/>
    </location>
</feature>
<dbReference type="InterPro" id="IPR052533">
    <property type="entry name" value="WalJ/YycJ-like"/>
</dbReference>
<dbReference type="InterPro" id="IPR036866">
    <property type="entry name" value="RibonucZ/Hydroxyglut_hydro"/>
</dbReference>